<dbReference type="AlphaFoldDB" id="A0A1J7GHF5"/>
<keyword evidence="10" id="KW-1185">Reference proteome</keyword>
<evidence type="ECO:0000256" key="5">
    <source>
        <dbReference type="ARBA" id="ARBA00022801"/>
    </source>
</evidence>
<dbReference type="Gene3D" id="2.60.40.2310">
    <property type="match status" value="1"/>
</dbReference>
<dbReference type="InterPro" id="IPR041469">
    <property type="entry name" value="Subtilisin-like_FN3"/>
</dbReference>
<evidence type="ECO:0000259" key="7">
    <source>
        <dbReference type="Pfam" id="PF00082"/>
    </source>
</evidence>
<dbReference type="Gramene" id="OIV89156">
    <property type="protein sequence ID" value="OIV89156"/>
    <property type="gene ID" value="TanjilG_26019"/>
</dbReference>
<keyword evidence="6" id="KW-0720">Serine protease</keyword>
<dbReference type="OMA" id="HAIMAAF"/>
<dbReference type="FunFam" id="2.60.40.2310:FF:000001">
    <property type="entry name" value="Subtilisin-like protease SBT1.5"/>
    <property type="match status" value="1"/>
</dbReference>
<dbReference type="InterPro" id="IPR045051">
    <property type="entry name" value="SBT"/>
</dbReference>
<evidence type="ECO:0000313" key="10">
    <source>
        <dbReference type="Proteomes" id="UP000188354"/>
    </source>
</evidence>
<keyword evidence="4" id="KW-0732">Signal</keyword>
<organism evidence="9 10">
    <name type="scientific">Lupinus angustifolius</name>
    <name type="common">Narrow-leaved blue lupine</name>
    <dbReference type="NCBI Taxonomy" id="3871"/>
    <lineage>
        <taxon>Eukaryota</taxon>
        <taxon>Viridiplantae</taxon>
        <taxon>Streptophyta</taxon>
        <taxon>Embryophyta</taxon>
        <taxon>Tracheophyta</taxon>
        <taxon>Spermatophyta</taxon>
        <taxon>Magnoliopsida</taxon>
        <taxon>eudicotyledons</taxon>
        <taxon>Gunneridae</taxon>
        <taxon>Pentapetalae</taxon>
        <taxon>rosids</taxon>
        <taxon>fabids</taxon>
        <taxon>Fabales</taxon>
        <taxon>Fabaceae</taxon>
        <taxon>Papilionoideae</taxon>
        <taxon>50 kb inversion clade</taxon>
        <taxon>genistoids sensu lato</taxon>
        <taxon>core genistoids</taxon>
        <taxon>Genisteae</taxon>
        <taxon>Lupinus</taxon>
    </lineage>
</organism>
<dbReference type="Gene3D" id="3.50.30.30">
    <property type="match status" value="1"/>
</dbReference>
<keyword evidence="5" id="KW-0378">Hydrolase</keyword>
<dbReference type="GO" id="GO:0006508">
    <property type="term" value="P:proteolysis"/>
    <property type="evidence" value="ECO:0007669"/>
    <property type="project" value="UniProtKB-KW"/>
</dbReference>
<comment type="subcellular location">
    <subcellularLocation>
        <location evidence="1">Secreted</location>
    </subcellularLocation>
</comment>
<evidence type="ECO:0000256" key="6">
    <source>
        <dbReference type="ARBA" id="ARBA00022825"/>
    </source>
</evidence>
<protein>
    <recommendedName>
        <fullName evidence="11">Subtilisin-like protease fibronectin type-III domain-containing protein</fullName>
    </recommendedName>
</protein>
<evidence type="ECO:0000256" key="2">
    <source>
        <dbReference type="ARBA" id="ARBA00011073"/>
    </source>
</evidence>
<dbReference type="GO" id="GO:0004252">
    <property type="term" value="F:serine-type endopeptidase activity"/>
    <property type="evidence" value="ECO:0007669"/>
    <property type="project" value="InterPro"/>
</dbReference>
<feature type="domain" description="Peptidase S8/S53" evidence="7">
    <location>
        <begin position="50"/>
        <end position="174"/>
    </location>
</feature>
<reference evidence="9 10" key="1">
    <citation type="journal article" date="2017" name="Plant Biotechnol. J.">
        <title>A comprehensive draft genome sequence for lupin (Lupinus angustifolius), an emerging health food: insights into plant-microbe interactions and legume evolution.</title>
        <authorList>
            <person name="Hane J.K."/>
            <person name="Ming Y."/>
            <person name="Kamphuis L.G."/>
            <person name="Nelson M.N."/>
            <person name="Garg G."/>
            <person name="Atkins C.A."/>
            <person name="Bayer P.E."/>
            <person name="Bravo A."/>
            <person name="Bringans S."/>
            <person name="Cannon S."/>
            <person name="Edwards D."/>
            <person name="Foley R."/>
            <person name="Gao L.L."/>
            <person name="Harrison M.J."/>
            <person name="Huang W."/>
            <person name="Hurgobin B."/>
            <person name="Li S."/>
            <person name="Liu C.W."/>
            <person name="McGrath A."/>
            <person name="Morahan G."/>
            <person name="Murray J."/>
            <person name="Weller J."/>
            <person name="Jian J."/>
            <person name="Singh K.B."/>
        </authorList>
    </citation>
    <scope>NUCLEOTIDE SEQUENCE [LARGE SCALE GENOMIC DNA]</scope>
    <source>
        <strain evidence="10">cv. Tanjil</strain>
        <tissue evidence="9">Whole plant</tissue>
    </source>
</reference>
<evidence type="ECO:0000256" key="1">
    <source>
        <dbReference type="ARBA" id="ARBA00004613"/>
    </source>
</evidence>
<keyword evidence="3" id="KW-0645">Protease</keyword>
<feature type="domain" description="Subtilisin-like protease fibronectin type-III" evidence="8">
    <location>
        <begin position="318"/>
        <end position="415"/>
    </location>
</feature>
<dbReference type="PANTHER" id="PTHR10795">
    <property type="entry name" value="PROPROTEIN CONVERTASE SUBTILISIN/KEXIN"/>
    <property type="match status" value="1"/>
</dbReference>
<evidence type="ECO:0000256" key="3">
    <source>
        <dbReference type="ARBA" id="ARBA00022670"/>
    </source>
</evidence>
<evidence type="ECO:0000256" key="4">
    <source>
        <dbReference type="ARBA" id="ARBA00022729"/>
    </source>
</evidence>
<evidence type="ECO:0000259" key="8">
    <source>
        <dbReference type="Pfam" id="PF17766"/>
    </source>
</evidence>
<name>A0A1J7GHF5_LUPAN</name>
<dbReference type="GO" id="GO:0005576">
    <property type="term" value="C:extracellular region"/>
    <property type="evidence" value="ECO:0007669"/>
    <property type="project" value="UniProtKB-SubCell"/>
</dbReference>
<dbReference type="Proteomes" id="UP000188354">
    <property type="component" value="Unassembled WGS sequence"/>
</dbReference>
<dbReference type="Pfam" id="PF00082">
    <property type="entry name" value="Peptidase_S8"/>
    <property type="match status" value="1"/>
</dbReference>
<dbReference type="InterPro" id="IPR036852">
    <property type="entry name" value="Peptidase_S8/S53_dom_sf"/>
</dbReference>
<accession>A0A1J7GHF5</accession>
<proteinExistence type="inferred from homology"/>
<dbReference type="InterPro" id="IPR000209">
    <property type="entry name" value="Peptidase_S8/S53_dom"/>
</dbReference>
<dbReference type="SUPFAM" id="SSF52743">
    <property type="entry name" value="Subtilisin-like"/>
    <property type="match status" value="1"/>
</dbReference>
<evidence type="ECO:0008006" key="11">
    <source>
        <dbReference type="Google" id="ProtNLM"/>
    </source>
</evidence>
<dbReference type="EMBL" id="KV862368">
    <property type="protein sequence ID" value="OIV89156.1"/>
    <property type="molecule type" value="Genomic_DNA"/>
</dbReference>
<dbReference type="Pfam" id="PF17766">
    <property type="entry name" value="fn3_6"/>
    <property type="match status" value="1"/>
</dbReference>
<dbReference type="STRING" id="3871.A0A1J7GHF5"/>
<comment type="similarity">
    <text evidence="2">Belongs to the peptidase S8 family.</text>
</comment>
<dbReference type="Gene3D" id="3.40.50.200">
    <property type="entry name" value="Peptidase S8/S53 domain"/>
    <property type="match status" value="3"/>
</dbReference>
<evidence type="ECO:0000313" key="9">
    <source>
        <dbReference type="EMBL" id="OIV89156.1"/>
    </source>
</evidence>
<sequence length="423" mass="45843">MLTNQQKEKLSQMECVVSVFPSRNLQLHTTRSWDFIGFPESVKRSRAIESDVVVGVIDTGIWPESDSFNHQGFGPIPKSWKGTYAGGKNFTCNKKIIGAIFYVDESVRDIDGHGTHTASIVAGNNVPSARFYGLAQGTARGGVPSARIAAYKVCGELGCTSHAIMAAFDNAIADVNAAGNNGPILSTISSVAPWILTVAASTIYQRFIDKVVLGNGKTLIGAYLKTFHPDWSPAAIISALMTSAKSMKGFKDDAGEYAYGSGHVNPASAIDPGLVYDISLEDYIQMLCNLGYKNKKVKLISGKNNACSNAAHKSLVRNLNYPTISIDVDSMTSFTIKFKRTVTNVGLENSTYKATILRNPRIKISVVPETLLFKSLHEKQSFVVTIHGGKLPEQNVLTSSLVWSDSIHNVRSPIVLHVSDQVL</sequence>
<gene>
    <name evidence="9" type="ORF">TanjilG_26019</name>
</gene>